<dbReference type="PROSITE" id="PS50931">
    <property type="entry name" value="HTH_LYSR"/>
    <property type="match status" value="1"/>
</dbReference>
<evidence type="ECO:0000313" key="6">
    <source>
        <dbReference type="EMBL" id="ANB76502.1"/>
    </source>
</evidence>
<dbReference type="Pfam" id="PF00126">
    <property type="entry name" value="HTH_1"/>
    <property type="match status" value="1"/>
</dbReference>
<proteinExistence type="inferred from homology"/>
<dbReference type="GO" id="GO:0003677">
    <property type="term" value="F:DNA binding"/>
    <property type="evidence" value="ECO:0007669"/>
    <property type="project" value="UniProtKB-KW"/>
</dbReference>
<dbReference type="PANTHER" id="PTHR30537">
    <property type="entry name" value="HTH-TYPE TRANSCRIPTIONAL REGULATOR"/>
    <property type="match status" value="1"/>
</dbReference>
<dbReference type="PRINTS" id="PR00039">
    <property type="entry name" value="HTHLYSR"/>
</dbReference>
<dbReference type="InterPro" id="IPR000847">
    <property type="entry name" value="LysR_HTH_N"/>
</dbReference>
<comment type="similarity">
    <text evidence="1">Belongs to the LysR transcriptional regulatory family.</text>
</comment>
<evidence type="ECO:0000313" key="7">
    <source>
        <dbReference type="Proteomes" id="UP000076852"/>
    </source>
</evidence>
<gene>
    <name evidence="6" type="ORF">AYM40_30310</name>
</gene>
<evidence type="ECO:0000256" key="2">
    <source>
        <dbReference type="ARBA" id="ARBA00023015"/>
    </source>
</evidence>
<dbReference type="KEGG" id="buz:AYM40_30310"/>
<reference evidence="6 7" key="1">
    <citation type="journal article" date="2016" name="Gene">
        <title>PacBio SMRT assembly of a complex multi-replicon genome reveals chlorocatechol degradative operon in a region of genome plasticity.</title>
        <authorList>
            <person name="Ricker N."/>
            <person name="Shen S.Y."/>
            <person name="Goordial J."/>
            <person name="Jin S."/>
            <person name="Fulthorpe R.R."/>
        </authorList>
    </citation>
    <scope>NUCLEOTIDE SEQUENCE [LARGE SCALE GENOMIC DNA]</scope>
    <source>
        <strain evidence="6 7">OLGA172</strain>
    </source>
</reference>
<sequence length="298" mass="32488">MDKFTALSMFVEVAQTGGFTSAARRLNIATSSVTRAVEALEESLGTVLFNRTTRQVALSDAGATYYARAKRIIEDMAEADASVSDRGVNPSGPLRVSVPAAFGRQCIVPHISSFLASHPRLELDIILNDGISDLLTDRIDLAVRLGDPPPSADVVSRTIGHFERYVVASKDYLEMHGIPETPEALSTHQCLRFSYGSDQQVWTFCQGGNVTKIAVTGRLKTNNSEVLREVALNGAGIALLPSWLIDSDVQAGRLTKLFEQYEINPNDARSSITALYMPNHRGSRRIGAFLEFLSDIVS</sequence>
<dbReference type="SUPFAM" id="SSF53850">
    <property type="entry name" value="Periplasmic binding protein-like II"/>
    <property type="match status" value="1"/>
</dbReference>
<dbReference type="STRING" id="1804984.AYM40_30310"/>
<dbReference type="SUPFAM" id="SSF46785">
    <property type="entry name" value="Winged helix' DNA-binding domain"/>
    <property type="match status" value="1"/>
</dbReference>
<dbReference type="GO" id="GO:0003700">
    <property type="term" value="F:DNA-binding transcription factor activity"/>
    <property type="evidence" value="ECO:0007669"/>
    <property type="project" value="InterPro"/>
</dbReference>
<keyword evidence="2" id="KW-0805">Transcription regulation</keyword>
<protein>
    <submittedName>
        <fullName evidence="6">LysR family transcriptional regulator</fullName>
    </submittedName>
</protein>
<dbReference type="Gene3D" id="1.10.10.10">
    <property type="entry name" value="Winged helix-like DNA-binding domain superfamily/Winged helix DNA-binding domain"/>
    <property type="match status" value="1"/>
</dbReference>
<dbReference type="InterPro" id="IPR058163">
    <property type="entry name" value="LysR-type_TF_proteobact-type"/>
</dbReference>
<organism evidence="6 7">
    <name type="scientific">Paraburkholderia phytofirmans OLGA172</name>
    <dbReference type="NCBI Taxonomy" id="1417228"/>
    <lineage>
        <taxon>Bacteria</taxon>
        <taxon>Pseudomonadati</taxon>
        <taxon>Pseudomonadota</taxon>
        <taxon>Betaproteobacteria</taxon>
        <taxon>Burkholderiales</taxon>
        <taxon>Burkholderiaceae</taxon>
        <taxon>Paraburkholderia</taxon>
    </lineage>
</organism>
<dbReference type="InterPro" id="IPR036388">
    <property type="entry name" value="WH-like_DNA-bd_sf"/>
</dbReference>
<dbReference type="InterPro" id="IPR036390">
    <property type="entry name" value="WH_DNA-bd_sf"/>
</dbReference>
<accession>A0A160FU07</accession>
<keyword evidence="4" id="KW-0804">Transcription</keyword>
<evidence type="ECO:0000256" key="1">
    <source>
        <dbReference type="ARBA" id="ARBA00009437"/>
    </source>
</evidence>
<evidence type="ECO:0000256" key="3">
    <source>
        <dbReference type="ARBA" id="ARBA00023125"/>
    </source>
</evidence>
<name>A0A160FU07_9BURK</name>
<evidence type="ECO:0000259" key="5">
    <source>
        <dbReference type="PROSITE" id="PS50931"/>
    </source>
</evidence>
<dbReference type="Proteomes" id="UP000076852">
    <property type="component" value="Chromosome 2"/>
</dbReference>
<dbReference type="InterPro" id="IPR005119">
    <property type="entry name" value="LysR_subst-bd"/>
</dbReference>
<dbReference type="Pfam" id="PF03466">
    <property type="entry name" value="LysR_substrate"/>
    <property type="match status" value="1"/>
</dbReference>
<dbReference type="FunFam" id="1.10.10.10:FF:000001">
    <property type="entry name" value="LysR family transcriptional regulator"/>
    <property type="match status" value="1"/>
</dbReference>
<dbReference type="Gene3D" id="3.40.190.290">
    <property type="match status" value="1"/>
</dbReference>
<dbReference type="CDD" id="cd08422">
    <property type="entry name" value="PBP2_CrgA_like"/>
    <property type="match status" value="1"/>
</dbReference>
<dbReference type="AlphaFoldDB" id="A0A160FU07"/>
<dbReference type="PANTHER" id="PTHR30537:SF5">
    <property type="entry name" value="HTH-TYPE TRANSCRIPTIONAL ACTIVATOR TTDR-RELATED"/>
    <property type="match status" value="1"/>
</dbReference>
<keyword evidence="7" id="KW-1185">Reference proteome</keyword>
<feature type="domain" description="HTH lysR-type" evidence="5">
    <location>
        <begin position="1"/>
        <end position="59"/>
    </location>
</feature>
<keyword evidence="3" id="KW-0238">DNA-binding</keyword>
<dbReference type="OrthoDB" id="8705920at2"/>
<evidence type="ECO:0000256" key="4">
    <source>
        <dbReference type="ARBA" id="ARBA00023163"/>
    </source>
</evidence>
<dbReference type="RefSeq" id="WP_063499725.1">
    <property type="nucleotide sequence ID" value="NZ_CP014579.1"/>
</dbReference>
<dbReference type="EMBL" id="CP014579">
    <property type="protein sequence ID" value="ANB76502.1"/>
    <property type="molecule type" value="Genomic_DNA"/>
</dbReference>